<keyword evidence="1" id="KW-0238">DNA-binding</keyword>
<keyword evidence="1" id="KW-0805">Transcription regulation</keyword>
<keyword evidence="1" id="KW-0731">Sigma factor</keyword>
<dbReference type="NCBIfam" id="TIGR02937">
    <property type="entry name" value="sigma70-ECF"/>
    <property type="match status" value="1"/>
</dbReference>
<dbReference type="AlphaFoldDB" id="A0A4Q8QDA3"/>
<dbReference type="PANTHER" id="PTHR47756:SF2">
    <property type="entry name" value="BLL6612 PROTEIN"/>
    <property type="match status" value="1"/>
</dbReference>
<dbReference type="EMBL" id="SGIU01000001">
    <property type="protein sequence ID" value="TAI48351.1"/>
    <property type="molecule type" value="Genomic_DNA"/>
</dbReference>
<evidence type="ECO:0000259" key="3">
    <source>
        <dbReference type="Pfam" id="PF08281"/>
    </source>
</evidence>
<dbReference type="Gene3D" id="1.25.40.10">
    <property type="entry name" value="Tetratricopeptide repeat domain"/>
    <property type="match status" value="1"/>
</dbReference>
<dbReference type="Pfam" id="PF20239">
    <property type="entry name" value="DUF6596"/>
    <property type="match status" value="1"/>
</dbReference>
<comment type="caution">
    <text evidence="5">The sequence shown here is derived from an EMBL/GenBank/DDBJ whole genome shotgun (WGS) entry which is preliminary data.</text>
</comment>
<feature type="domain" description="DUF6596" evidence="4">
    <location>
        <begin position="189"/>
        <end position="291"/>
    </location>
</feature>
<dbReference type="InterPro" id="IPR013324">
    <property type="entry name" value="RNA_pol_sigma_r3/r4-like"/>
</dbReference>
<sequence length="423" mass="49216">MKNQEKINSLIEHFFRHESGKMISVLTRYFGAEKLNLAEDLVQETIIAAISTWTYRGIPDNPNAWLYRVAKNKALNILKREKIKQAYISSKHHRPIPREEILVDEIFSPKNIEDDQLRMMFLCCNPLLSIDSQIALTLKTLCGFSISEIAKAFFTSPESVNKRLVRARKKIRDDNISFDVPSKMDINERLETVLETIYLIFNEGYSASKGKSIIRRELCEEAIRLTDILLNTDFVAEKANVYALKALMQLNTSRFNARQDANGQIVRLEDQDRRLWDLNIMEKGFVNLGKSHHKYVSKYHLMASVSAYYCMAKDFESTNWKSVLTLYDKLLQIENSPIVLMNRAIIISKVHSIEKGIEELENIKNHKAIRSHHLYYSIFGEFLFKLKRNKQAVAMMEKAIELAPLKIEKETLKKRLENFNFKN</sequence>
<dbReference type="SUPFAM" id="SSF88659">
    <property type="entry name" value="Sigma3 and sigma4 domains of RNA polymerase sigma factors"/>
    <property type="match status" value="1"/>
</dbReference>
<dbReference type="PROSITE" id="PS01063">
    <property type="entry name" value="SIGMA70_ECF"/>
    <property type="match status" value="1"/>
</dbReference>
<organism evidence="5 6">
    <name type="scientific">Flagellimonas allohymeniacidonis</name>
    <dbReference type="NCBI Taxonomy" id="2517819"/>
    <lineage>
        <taxon>Bacteria</taxon>
        <taxon>Pseudomonadati</taxon>
        <taxon>Bacteroidota</taxon>
        <taxon>Flavobacteriia</taxon>
        <taxon>Flavobacteriales</taxon>
        <taxon>Flavobacteriaceae</taxon>
        <taxon>Flagellimonas</taxon>
    </lineage>
</organism>
<proteinExistence type="inferred from homology"/>
<evidence type="ECO:0000259" key="4">
    <source>
        <dbReference type="Pfam" id="PF20239"/>
    </source>
</evidence>
<evidence type="ECO:0000256" key="1">
    <source>
        <dbReference type="RuleBase" id="RU000716"/>
    </source>
</evidence>
<name>A0A4Q8QDA3_9FLAO</name>
<dbReference type="InterPro" id="IPR046531">
    <property type="entry name" value="DUF6596"/>
</dbReference>
<feature type="domain" description="RNA polymerase sigma-70 region 2" evidence="2">
    <location>
        <begin position="15"/>
        <end position="82"/>
    </location>
</feature>
<dbReference type="Pfam" id="PF04542">
    <property type="entry name" value="Sigma70_r2"/>
    <property type="match status" value="1"/>
</dbReference>
<protein>
    <recommendedName>
        <fullName evidence="1">RNA polymerase sigma factor</fullName>
    </recommendedName>
</protein>
<accession>A0A4Q8QDA3</accession>
<evidence type="ECO:0000259" key="2">
    <source>
        <dbReference type="Pfam" id="PF04542"/>
    </source>
</evidence>
<dbReference type="SUPFAM" id="SSF88946">
    <property type="entry name" value="Sigma2 domain of RNA polymerase sigma factors"/>
    <property type="match status" value="1"/>
</dbReference>
<dbReference type="InterPro" id="IPR013249">
    <property type="entry name" value="RNA_pol_sigma70_r4_t2"/>
</dbReference>
<comment type="similarity">
    <text evidence="1">Belongs to the sigma-70 factor family. ECF subfamily.</text>
</comment>
<feature type="domain" description="RNA polymerase sigma factor 70 region 4 type 2" evidence="3">
    <location>
        <begin position="126"/>
        <end position="171"/>
    </location>
</feature>
<keyword evidence="6" id="KW-1185">Reference proteome</keyword>
<dbReference type="Gene3D" id="1.10.1740.10">
    <property type="match status" value="1"/>
</dbReference>
<evidence type="ECO:0000313" key="5">
    <source>
        <dbReference type="EMBL" id="TAI48351.1"/>
    </source>
</evidence>
<dbReference type="Proteomes" id="UP000291981">
    <property type="component" value="Unassembled WGS sequence"/>
</dbReference>
<dbReference type="InterPro" id="IPR007627">
    <property type="entry name" value="RNA_pol_sigma70_r2"/>
</dbReference>
<dbReference type="InterPro" id="IPR014284">
    <property type="entry name" value="RNA_pol_sigma-70_dom"/>
</dbReference>
<dbReference type="Pfam" id="PF08281">
    <property type="entry name" value="Sigma70_r4_2"/>
    <property type="match status" value="1"/>
</dbReference>
<dbReference type="RefSeq" id="WP_130608208.1">
    <property type="nucleotide sequence ID" value="NZ_SGIU01000001.1"/>
</dbReference>
<reference evidence="5 6" key="1">
    <citation type="submission" date="2019-02" db="EMBL/GenBank/DDBJ databases">
        <title>Draft genome sequence of Muricauda sp. 176CP4-71.</title>
        <authorList>
            <person name="Park J.-S."/>
        </authorList>
    </citation>
    <scope>NUCLEOTIDE SEQUENCE [LARGE SCALE GENOMIC DNA]</scope>
    <source>
        <strain evidence="5 6">176CP4-71</strain>
    </source>
</reference>
<dbReference type="InterPro" id="IPR036388">
    <property type="entry name" value="WH-like_DNA-bd_sf"/>
</dbReference>
<dbReference type="OrthoDB" id="9780299at2"/>
<dbReference type="Gene3D" id="1.10.10.10">
    <property type="entry name" value="Winged helix-like DNA-binding domain superfamily/Winged helix DNA-binding domain"/>
    <property type="match status" value="1"/>
</dbReference>
<dbReference type="GO" id="GO:0003677">
    <property type="term" value="F:DNA binding"/>
    <property type="evidence" value="ECO:0007669"/>
    <property type="project" value="UniProtKB-KW"/>
</dbReference>
<dbReference type="GO" id="GO:0006352">
    <property type="term" value="P:DNA-templated transcription initiation"/>
    <property type="evidence" value="ECO:0007669"/>
    <property type="project" value="InterPro"/>
</dbReference>
<evidence type="ECO:0000313" key="6">
    <source>
        <dbReference type="Proteomes" id="UP000291981"/>
    </source>
</evidence>
<dbReference type="InterPro" id="IPR011990">
    <property type="entry name" value="TPR-like_helical_dom_sf"/>
</dbReference>
<keyword evidence="1" id="KW-0804">Transcription</keyword>
<gene>
    <name evidence="5" type="ORF">EW142_00645</name>
</gene>
<dbReference type="SUPFAM" id="SSF48452">
    <property type="entry name" value="TPR-like"/>
    <property type="match status" value="1"/>
</dbReference>
<dbReference type="GO" id="GO:0016987">
    <property type="term" value="F:sigma factor activity"/>
    <property type="evidence" value="ECO:0007669"/>
    <property type="project" value="UniProtKB-KW"/>
</dbReference>
<dbReference type="InterPro" id="IPR000838">
    <property type="entry name" value="RNA_pol_sigma70_ECF_CS"/>
</dbReference>
<dbReference type="InterPro" id="IPR013325">
    <property type="entry name" value="RNA_pol_sigma_r2"/>
</dbReference>
<dbReference type="PANTHER" id="PTHR47756">
    <property type="entry name" value="BLL6612 PROTEIN-RELATED"/>
    <property type="match status" value="1"/>
</dbReference>